<name>A0A811UHG6_CERCA</name>
<dbReference type="EMBL" id="CAJHJT010000012">
    <property type="protein sequence ID" value="CAD6998130.1"/>
    <property type="molecule type" value="Genomic_DNA"/>
</dbReference>
<proteinExistence type="predicted"/>
<gene>
    <name evidence="1" type="ORF">CCAP1982_LOCUS6741</name>
</gene>
<organism evidence="1 2">
    <name type="scientific">Ceratitis capitata</name>
    <name type="common">Mediterranean fruit fly</name>
    <name type="synonym">Tephritis capitata</name>
    <dbReference type="NCBI Taxonomy" id="7213"/>
    <lineage>
        <taxon>Eukaryota</taxon>
        <taxon>Metazoa</taxon>
        <taxon>Ecdysozoa</taxon>
        <taxon>Arthropoda</taxon>
        <taxon>Hexapoda</taxon>
        <taxon>Insecta</taxon>
        <taxon>Pterygota</taxon>
        <taxon>Neoptera</taxon>
        <taxon>Endopterygota</taxon>
        <taxon>Diptera</taxon>
        <taxon>Brachycera</taxon>
        <taxon>Muscomorpha</taxon>
        <taxon>Tephritoidea</taxon>
        <taxon>Tephritidae</taxon>
        <taxon>Ceratitis</taxon>
        <taxon>Ceratitis</taxon>
    </lineage>
</organism>
<comment type="caution">
    <text evidence="1">The sequence shown here is derived from an EMBL/GenBank/DDBJ whole genome shotgun (WGS) entry which is preliminary data.</text>
</comment>
<accession>A0A811UHG6</accession>
<evidence type="ECO:0000313" key="1">
    <source>
        <dbReference type="EMBL" id="CAD6998130.1"/>
    </source>
</evidence>
<dbReference type="AlphaFoldDB" id="A0A811UHG6"/>
<protein>
    <submittedName>
        <fullName evidence="1">(Mediterranean fruit fly) hypothetical protein</fullName>
    </submittedName>
</protein>
<sequence>MPGGGVAATSNTDAAACAIITRQAASATGRQCTHTHVLILFYEISIVAACLSRTITEPALGSSSYLAPLRVASTTAPQQAEPLLICTPAVD</sequence>
<keyword evidence="2" id="KW-1185">Reference proteome</keyword>
<dbReference type="Proteomes" id="UP000606786">
    <property type="component" value="Unassembled WGS sequence"/>
</dbReference>
<evidence type="ECO:0000313" key="2">
    <source>
        <dbReference type="Proteomes" id="UP000606786"/>
    </source>
</evidence>
<reference evidence="1" key="1">
    <citation type="submission" date="2020-11" db="EMBL/GenBank/DDBJ databases">
        <authorList>
            <person name="Whitehead M."/>
        </authorList>
    </citation>
    <scope>NUCLEOTIDE SEQUENCE</scope>
    <source>
        <strain evidence="1">EGII</strain>
    </source>
</reference>